<dbReference type="NCBIfam" id="TIGR00365">
    <property type="entry name" value="Grx4 family monothiol glutaredoxin"/>
    <property type="match status" value="1"/>
</dbReference>
<evidence type="ECO:0000256" key="4">
    <source>
        <dbReference type="ARBA" id="ARBA00023014"/>
    </source>
</evidence>
<evidence type="ECO:0000256" key="2">
    <source>
        <dbReference type="ARBA" id="ARBA00022723"/>
    </source>
</evidence>
<keyword evidence="4" id="KW-0411">Iron-sulfur</keyword>
<dbReference type="GO" id="GO:0051537">
    <property type="term" value="F:2 iron, 2 sulfur cluster binding"/>
    <property type="evidence" value="ECO:0007669"/>
    <property type="project" value="UniProtKB-KW"/>
</dbReference>
<dbReference type="GO" id="GO:0046872">
    <property type="term" value="F:metal ion binding"/>
    <property type="evidence" value="ECO:0007669"/>
    <property type="project" value="UniProtKB-KW"/>
</dbReference>
<dbReference type="PROSITE" id="PS51354">
    <property type="entry name" value="GLUTAREDOXIN_2"/>
    <property type="match status" value="1"/>
</dbReference>
<keyword evidence="5" id="KW-0676">Redox-active center</keyword>
<evidence type="ECO:0000313" key="9">
    <source>
        <dbReference type="Proteomes" id="UP000515152"/>
    </source>
</evidence>
<keyword evidence="3" id="KW-0408">Iron</keyword>
<dbReference type="CDD" id="cd03028">
    <property type="entry name" value="GRX_PICOT_like"/>
    <property type="match status" value="1"/>
</dbReference>
<dbReference type="RefSeq" id="XP_012674773.1">
    <property type="nucleotide sequence ID" value="XM_012819319.3"/>
</dbReference>
<dbReference type="CTD" id="51218"/>
<name>A0A6P3VLI2_CLUHA</name>
<dbReference type="GO" id="GO:0005759">
    <property type="term" value="C:mitochondrial matrix"/>
    <property type="evidence" value="ECO:0007669"/>
    <property type="project" value="TreeGrafter"/>
</dbReference>
<dbReference type="InterPro" id="IPR033658">
    <property type="entry name" value="GRX_PICOT-like"/>
</dbReference>
<keyword evidence="2" id="KW-0479">Metal-binding</keyword>
<dbReference type="OrthoDB" id="415696at2759"/>
<dbReference type="KEGG" id="char:105892979"/>
<dbReference type="AlphaFoldDB" id="A0A6P3VLI2"/>
<dbReference type="Proteomes" id="UP000515152">
    <property type="component" value="Chromosome 15"/>
</dbReference>
<dbReference type="InterPro" id="IPR002109">
    <property type="entry name" value="Glutaredoxin"/>
</dbReference>
<proteinExistence type="predicted"/>
<accession>A0A6P3VLI2</accession>
<evidence type="ECO:0000256" key="6">
    <source>
        <dbReference type="ARBA" id="ARBA00067456"/>
    </source>
</evidence>
<dbReference type="PANTHER" id="PTHR10293:SF16">
    <property type="entry name" value="GLUTAREDOXIN-RELATED PROTEIN 5, MITOCHONDRIAL"/>
    <property type="match status" value="1"/>
</dbReference>
<dbReference type="GeneID" id="105892979"/>
<evidence type="ECO:0000256" key="3">
    <source>
        <dbReference type="ARBA" id="ARBA00023004"/>
    </source>
</evidence>
<evidence type="ECO:0000256" key="5">
    <source>
        <dbReference type="ARBA" id="ARBA00023284"/>
    </source>
</evidence>
<dbReference type="InterPro" id="IPR036249">
    <property type="entry name" value="Thioredoxin-like_sf"/>
</dbReference>
<evidence type="ECO:0000256" key="7">
    <source>
        <dbReference type="ARBA" id="ARBA00076083"/>
    </source>
</evidence>
<protein>
    <recommendedName>
        <fullName evidence="6">Glutaredoxin-related protein 5, mitochondrial</fullName>
    </recommendedName>
    <alternativeName>
        <fullName evidence="7">Monothiol glutaredoxin-5</fullName>
    </alternativeName>
</protein>
<dbReference type="SUPFAM" id="SSF52833">
    <property type="entry name" value="Thioredoxin-like"/>
    <property type="match status" value="1"/>
</dbReference>
<dbReference type="InterPro" id="IPR004480">
    <property type="entry name" value="Monothiol_GRX-rel"/>
</dbReference>
<gene>
    <name evidence="10" type="primary">glrx5</name>
</gene>
<evidence type="ECO:0000259" key="8">
    <source>
        <dbReference type="Pfam" id="PF00462"/>
    </source>
</evidence>
<evidence type="ECO:0000256" key="1">
    <source>
        <dbReference type="ARBA" id="ARBA00022714"/>
    </source>
</evidence>
<dbReference type="PANTHER" id="PTHR10293">
    <property type="entry name" value="GLUTAREDOXIN FAMILY MEMBER"/>
    <property type="match status" value="1"/>
</dbReference>
<keyword evidence="1" id="KW-0001">2Fe-2S</keyword>
<dbReference type="FunFam" id="3.40.30.10:FF:000005">
    <property type="entry name" value="Glutaredoxin 5"/>
    <property type="match status" value="1"/>
</dbReference>
<feature type="domain" description="Glutaredoxin" evidence="8">
    <location>
        <begin position="53"/>
        <end position="118"/>
    </location>
</feature>
<sequence>MNTLIRSTARCFRAGAVLNIPQVDRHLPYASARLMCSADIEKNVAEMVKKDKVVVFMKGTPAQPMCGFSNAVVQILRMHGVDDYASYNVLEDQDIRQGVKTFSNWPTIPQVFFNGEFVGGCDILLQMHQNGDLVDEFKKLGISSALLDAEQESK</sequence>
<evidence type="ECO:0000313" key="10">
    <source>
        <dbReference type="RefSeq" id="XP_012674773.1"/>
    </source>
</evidence>
<reference evidence="10" key="1">
    <citation type="submission" date="2025-08" db="UniProtKB">
        <authorList>
            <consortium name="RefSeq"/>
        </authorList>
    </citation>
    <scope>IDENTIFICATION</scope>
</reference>
<organism evidence="9 10">
    <name type="scientific">Clupea harengus</name>
    <name type="common">Atlantic herring</name>
    <dbReference type="NCBI Taxonomy" id="7950"/>
    <lineage>
        <taxon>Eukaryota</taxon>
        <taxon>Metazoa</taxon>
        <taxon>Chordata</taxon>
        <taxon>Craniata</taxon>
        <taxon>Vertebrata</taxon>
        <taxon>Euteleostomi</taxon>
        <taxon>Actinopterygii</taxon>
        <taxon>Neopterygii</taxon>
        <taxon>Teleostei</taxon>
        <taxon>Clupei</taxon>
        <taxon>Clupeiformes</taxon>
        <taxon>Clupeoidei</taxon>
        <taxon>Clupeidae</taxon>
        <taxon>Clupea</taxon>
    </lineage>
</organism>
<dbReference type="Pfam" id="PF00462">
    <property type="entry name" value="Glutaredoxin"/>
    <property type="match status" value="1"/>
</dbReference>
<dbReference type="Gene3D" id="3.40.30.10">
    <property type="entry name" value="Glutaredoxin"/>
    <property type="match status" value="1"/>
</dbReference>
<keyword evidence="9" id="KW-1185">Reference proteome</keyword>